<proteinExistence type="predicted"/>
<dbReference type="InterPro" id="IPR048420">
    <property type="entry name" value="Zap1-like_Znf1"/>
</dbReference>
<feature type="compositionally biased region" description="Polar residues" evidence="1">
    <location>
        <begin position="146"/>
        <end position="155"/>
    </location>
</feature>
<dbReference type="PROSITE" id="PS00028">
    <property type="entry name" value="ZINC_FINGER_C2H2_1"/>
    <property type="match status" value="1"/>
</dbReference>
<sequence length="604" mass="68043">MTSADTIPTMIVCRWAKCRQFFDTDYKLARHVLDQHISTATPVKRKEIALERRVANGTSSGDKLPTSLFLSRDVSPNQDKDGGEQVVFDTHTQAPQTLMASPLPSPTPSRFSALDASSSPSPDPAAMLIEAPSLSEMVHNTLRESYNQSGGSEANPSPPTTKPLTTTELSRVVVKSEPPPDTSSQLLQAYENLPVIQDGSSLPHTASENHVERSSLSQLSTFPTLSRRFRLGTIHLDHNLRQPQNDPGTIETLQDSLQLENMNPFAGHVLQSPASRLAPPQAANTSTAVSYNCGHKHLLNMTHNTVSTLSIEGGRHAIISLHVQRFIWCMCNHKLDRFPILSSSPNISGVLRRQVHGEFEEKVIQKIRERYPHARVTYRRVITTGYAEAWIIRFSDPKSYRTYLTQMPTRDEAAAKLYRYLEFEESPPSDREFDPIRRLLEEFKCARLLCKIDESGRYQILVEHLICGWRVAGDTKSDAVSSMVEFLSYKFAADFTKNCPTNTSNEEKLSWRTLENSARMLCKSKVIFKRVYPPFQLDKHSLSNEPDKNPGISPPWRVEVRNELEGTLMSVEDPCLIKAISIASIKMMKNARQLSKRVVKQWDC</sequence>
<dbReference type="EMBL" id="NBII01000002">
    <property type="protein sequence ID" value="PAV21739.1"/>
    <property type="molecule type" value="Genomic_DNA"/>
</dbReference>
<dbReference type="Proteomes" id="UP000217199">
    <property type="component" value="Unassembled WGS sequence"/>
</dbReference>
<evidence type="ECO:0000259" key="2">
    <source>
        <dbReference type="PROSITE" id="PS00028"/>
    </source>
</evidence>
<feature type="compositionally biased region" description="Low complexity" evidence="1">
    <location>
        <begin position="108"/>
        <end position="126"/>
    </location>
</feature>
<dbReference type="GO" id="GO:0008270">
    <property type="term" value="F:zinc ion binding"/>
    <property type="evidence" value="ECO:0007669"/>
    <property type="project" value="InterPro"/>
</dbReference>
<feature type="domain" description="C2H2-type" evidence="2">
    <location>
        <begin position="13"/>
        <end position="36"/>
    </location>
</feature>
<gene>
    <name evidence="3" type="ORF">PNOK_0169600</name>
</gene>
<evidence type="ECO:0000313" key="3">
    <source>
        <dbReference type="EMBL" id="PAV21739.1"/>
    </source>
</evidence>
<evidence type="ECO:0000256" key="1">
    <source>
        <dbReference type="SAM" id="MobiDB-lite"/>
    </source>
</evidence>
<keyword evidence="4" id="KW-1185">Reference proteome</keyword>
<reference evidence="3 4" key="1">
    <citation type="journal article" date="2017" name="Mol. Ecol.">
        <title>Comparative and population genomic landscape of Phellinus noxius: A hypervariable fungus causing root rot in trees.</title>
        <authorList>
            <person name="Chung C.L."/>
            <person name="Lee T.J."/>
            <person name="Akiba M."/>
            <person name="Lee H.H."/>
            <person name="Kuo T.H."/>
            <person name="Liu D."/>
            <person name="Ke H.M."/>
            <person name="Yokoi T."/>
            <person name="Roa M.B."/>
            <person name="Lu M.J."/>
            <person name="Chang Y.Y."/>
            <person name="Ann P.J."/>
            <person name="Tsai J.N."/>
            <person name="Chen C.Y."/>
            <person name="Tzean S.S."/>
            <person name="Ota Y."/>
            <person name="Hattori T."/>
            <person name="Sahashi N."/>
            <person name="Liou R.F."/>
            <person name="Kikuchi T."/>
            <person name="Tsai I.J."/>
        </authorList>
    </citation>
    <scope>NUCLEOTIDE SEQUENCE [LARGE SCALE GENOMIC DNA]</scope>
    <source>
        <strain evidence="3 4">FFPRI411160</strain>
    </source>
</reference>
<dbReference type="Gene3D" id="3.30.160.60">
    <property type="entry name" value="Classic Zinc Finger"/>
    <property type="match status" value="1"/>
</dbReference>
<dbReference type="Pfam" id="PF21816">
    <property type="entry name" value="Zap1_zf1"/>
    <property type="match status" value="1"/>
</dbReference>
<organism evidence="3 4">
    <name type="scientific">Pyrrhoderma noxium</name>
    <dbReference type="NCBI Taxonomy" id="2282107"/>
    <lineage>
        <taxon>Eukaryota</taxon>
        <taxon>Fungi</taxon>
        <taxon>Dikarya</taxon>
        <taxon>Basidiomycota</taxon>
        <taxon>Agaricomycotina</taxon>
        <taxon>Agaricomycetes</taxon>
        <taxon>Hymenochaetales</taxon>
        <taxon>Hymenochaetaceae</taxon>
        <taxon>Pyrrhoderma</taxon>
    </lineage>
</organism>
<protein>
    <recommendedName>
        <fullName evidence="2">C2H2-type domain-containing protein</fullName>
    </recommendedName>
</protein>
<comment type="caution">
    <text evidence="3">The sequence shown here is derived from an EMBL/GenBank/DDBJ whole genome shotgun (WGS) entry which is preliminary data.</text>
</comment>
<evidence type="ECO:0000313" key="4">
    <source>
        <dbReference type="Proteomes" id="UP000217199"/>
    </source>
</evidence>
<feature type="region of interest" description="Disordered" evidence="1">
    <location>
        <begin position="146"/>
        <end position="184"/>
    </location>
</feature>
<dbReference type="AlphaFoldDB" id="A0A286UQC6"/>
<feature type="region of interest" description="Disordered" evidence="1">
    <location>
        <begin position="97"/>
        <end position="126"/>
    </location>
</feature>
<dbReference type="InParanoid" id="A0A286UQC6"/>
<dbReference type="InterPro" id="IPR013087">
    <property type="entry name" value="Znf_C2H2_type"/>
</dbReference>
<name>A0A286UQC6_9AGAM</name>
<feature type="region of interest" description="Disordered" evidence="1">
    <location>
        <begin position="56"/>
        <end position="84"/>
    </location>
</feature>
<dbReference type="OrthoDB" id="3270241at2759"/>
<dbReference type="STRING" id="2282107.A0A286UQC6"/>
<accession>A0A286UQC6</accession>